<reference evidence="1" key="1">
    <citation type="journal article" date="2019" name="bioRxiv">
        <title>The Genome of the Zebra Mussel, Dreissena polymorpha: A Resource for Invasive Species Research.</title>
        <authorList>
            <person name="McCartney M.A."/>
            <person name="Auch B."/>
            <person name="Kono T."/>
            <person name="Mallez S."/>
            <person name="Zhang Y."/>
            <person name="Obille A."/>
            <person name="Becker A."/>
            <person name="Abrahante J.E."/>
            <person name="Garbe J."/>
            <person name="Badalamenti J.P."/>
            <person name="Herman A."/>
            <person name="Mangelson H."/>
            <person name="Liachko I."/>
            <person name="Sullivan S."/>
            <person name="Sone E.D."/>
            <person name="Koren S."/>
            <person name="Silverstein K.A.T."/>
            <person name="Beckman K.B."/>
            <person name="Gohl D.M."/>
        </authorList>
    </citation>
    <scope>NUCLEOTIDE SEQUENCE</scope>
    <source>
        <strain evidence="1">Duluth1</strain>
        <tissue evidence="1">Whole animal</tissue>
    </source>
</reference>
<dbReference type="Proteomes" id="UP000828390">
    <property type="component" value="Unassembled WGS sequence"/>
</dbReference>
<sequence length="126" mass="14450">MGFSGLKRNMKHADRMVDWTMPAEDIFVRVRMSDTSPGSIGHLYIKNQLTDMRLFDGHIENEKGALGHLLKSYKPGVQSGNEGQCSSNQMRWQSRSMDWAYETGSNIKPYLNQNYNNLYNVSLCHC</sequence>
<dbReference type="AlphaFoldDB" id="A0A9D4S0J6"/>
<name>A0A9D4S0J6_DREPO</name>
<evidence type="ECO:0000313" key="2">
    <source>
        <dbReference type="Proteomes" id="UP000828390"/>
    </source>
</evidence>
<dbReference type="EMBL" id="JAIWYP010000001">
    <property type="protein sequence ID" value="KAH3887984.1"/>
    <property type="molecule type" value="Genomic_DNA"/>
</dbReference>
<evidence type="ECO:0000313" key="1">
    <source>
        <dbReference type="EMBL" id="KAH3887984.1"/>
    </source>
</evidence>
<accession>A0A9D4S0J6</accession>
<proteinExistence type="predicted"/>
<keyword evidence="2" id="KW-1185">Reference proteome</keyword>
<protein>
    <submittedName>
        <fullName evidence="1">Uncharacterized protein</fullName>
    </submittedName>
</protein>
<reference evidence="1" key="2">
    <citation type="submission" date="2020-11" db="EMBL/GenBank/DDBJ databases">
        <authorList>
            <person name="McCartney M.A."/>
            <person name="Auch B."/>
            <person name="Kono T."/>
            <person name="Mallez S."/>
            <person name="Becker A."/>
            <person name="Gohl D.M."/>
            <person name="Silverstein K.A.T."/>
            <person name="Koren S."/>
            <person name="Bechman K.B."/>
            <person name="Herman A."/>
            <person name="Abrahante J.E."/>
            <person name="Garbe J."/>
        </authorList>
    </citation>
    <scope>NUCLEOTIDE SEQUENCE</scope>
    <source>
        <strain evidence="1">Duluth1</strain>
        <tissue evidence="1">Whole animal</tissue>
    </source>
</reference>
<organism evidence="1 2">
    <name type="scientific">Dreissena polymorpha</name>
    <name type="common">Zebra mussel</name>
    <name type="synonym">Mytilus polymorpha</name>
    <dbReference type="NCBI Taxonomy" id="45954"/>
    <lineage>
        <taxon>Eukaryota</taxon>
        <taxon>Metazoa</taxon>
        <taxon>Spiralia</taxon>
        <taxon>Lophotrochozoa</taxon>
        <taxon>Mollusca</taxon>
        <taxon>Bivalvia</taxon>
        <taxon>Autobranchia</taxon>
        <taxon>Heteroconchia</taxon>
        <taxon>Euheterodonta</taxon>
        <taxon>Imparidentia</taxon>
        <taxon>Neoheterodontei</taxon>
        <taxon>Myida</taxon>
        <taxon>Dreissenoidea</taxon>
        <taxon>Dreissenidae</taxon>
        <taxon>Dreissena</taxon>
    </lineage>
</organism>
<comment type="caution">
    <text evidence="1">The sequence shown here is derived from an EMBL/GenBank/DDBJ whole genome shotgun (WGS) entry which is preliminary data.</text>
</comment>
<gene>
    <name evidence="1" type="ORF">DPMN_012006</name>
</gene>